<dbReference type="Pfam" id="PF00234">
    <property type="entry name" value="Tryp_alpha_amyl"/>
    <property type="match status" value="1"/>
</dbReference>
<dbReference type="InterPro" id="IPR036312">
    <property type="entry name" value="Bifun_inhib/LTP/seed_sf"/>
</dbReference>
<dbReference type="PROSITE" id="PS00597">
    <property type="entry name" value="PLANT_LTP"/>
    <property type="match status" value="1"/>
</dbReference>
<dbReference type="PANTHER" id="PTHR33076">
    <property type="entry name" value="NON-SPECIFIC LIPID-TRANSFER PROTEIN 2-RELATED"/>
    <property type="match status" value="1"/>
</dbReference>
<keyword evidence="3" id="KW-0813">Transport</keyword>
<keyword evidence="3" id="KW-0446">Lipid-binding</keyword>
<dbReference type="Gene3D" id="1.10.110.10">
    <property type="entry name" value="Plant lipid-transfer and hydrophobic proteins"/>
    <property type="match status" value="1"/>
</dbReference>
<dbReference type="InterPro" id="IPR016140">
    <property type="entry name" value="Bifunc_inhib/LTP/seed_store"/>
</dbReference>
<gene>
    <name evidence="6" type="ORF">PIB30_083069</name>
</gene>
<dbReference type="InterPro" id="IPR000528">
    <property type="entry name" value="Plant_nsLTP"/>
</dbReference>
<organism evidence="6 7">
    <name type="scientific">Stylosanthes scabra</name>
    <dbReference type="NCBI Taxonomy" id="79078"/>
    <lineage>
        <taxon>Eukaryota</taxon>
        <taxon>Viridiplantae</taxon>
        <taxon>Streptophyta</taxon>
        <taxon>Embryophyta</taxon>
        <taxon>Tracheophyta</taxon>
        <taxon>Spermatophyta</taxon>
        <taxon>Magnoliopsida</taxon>
        <taxon>eudicotyledons</taxon>
        <taxon>Gunneridae</taxon>
        <taxon>Pentapetalae</taxon>
        <taxon>rosids</taxon>
        <taxon>fabids</taxon>
        <taxon>Fabales</taxon>
        <taxon>Fabaceae</taxon>
        <taxon>Papilionoideae</taxon>
        <taxon>50 kb inversion clade</taxon>
        <taxon>dalbergioids sensu lato</taxon>
        <taxon>Dalbergieae</taxon>
        <taxon>Pterocarpus clade</taxon>
        <taxon>Stylosanthes</taxon>
    </lineage>
</organism>
<comment type="similarity">
    <text evidence="1 3">Belongs to the plant LTP family.</text>
</comment>
<keyword evidence="4" id="KW-0732">Signal</keyword>
<keyword evidence="2" id="KW-1015">Disulfide bond</keyword>
<evidence type="ECO:0000313" key="6">
    <source>
        <dbReference type="EMBL" id="MED6224348.1"/>
    </source>
</evidence>
<evidence type="ECO:0000313" key="7">
    <source>
        <dbReference type="Proteomes" id="UP001341840"/>
    </source>
</evidence>
<comment type="function">
    <text evidence="3">Plant non-specific lipid-transfer proteins transfer phospholipids as well as galactolipids across membranes. May play a role in wax or cutin deposition in the cell walls of expanding epidermal cells and certain secretory tissues.</text>
</comment>
<accession>A0ABU6ZQS6</accession>
<keyword evidence="7" id="KW-1185">Reference proteome</keyword>
<evidence type="ECO:0000259" key="5">
    <source>
        <dbReference type="SMART" id="SM00499"/>
    </source>
</evidence>
<proteinExistence type="inferred from homology"/>
<evidence type="ECO:0000256" key="1">
    <source>
        <dbReference type="ARBA" id="ARBA00009748"/>
    </source>
</evidence>
<dbReference type="EMBL" id="JASCZI010273160">
    <property type="protein sequence ID" value="MED6224348.1"/>
    <property type="molecule type" value="Genomic_DNA"/>
</dbReference>
<sequence length="117" mass="11822">MAKLAPCVVLILCMAMLGAPIAEAAIQCGFVTTNIAPCLSYLKAGGNPAQPCCNGIRTIVRAANNTPSRQAVCNCLKSAAAGLGSQISPVNAANLPGKCGVNIPYKISTSTNCASIK</sequence>
<evidence type="ECO:0000256" key="4">
    <source>
        <dbReference type="SAM" id="SignalP"/>
    </source>
</evidence>
<dbReference type="SUPFAM" id="SSF47699">
    <property type="entry name" value="Bifunctional inhibitor/lipid-transfer protein/seed storage 2S albumin"/>
    <property type="match status" value="1"/>
</dbReference>
<feature type="chain" id="PRO_5046394421" description="Non-specific lipid-transfer protein" evidence="4">
    <location>
        <begin position="25"/>
        <end position="117"/>
    </location>
</feature>
<reference evidence="6 7" key="1">
    <citation type="journal article" date="2023" name="Plants (Basel)">
        <title>Bridging the Gap: Combining Genomics and Transcriptomics Approaches to Understand Stylosanthes scabra, an Orphan Legume from the Brazilian Caatinga.</title>
        <authorList>
            <person name="Ferreira-Neto J.R.C."/>
            <person name="da Silva M.D."/>
            <person name="Binneck E."/>
            <person name="de Melo N.F."/>
            <person name="da Silva R.H."/>
            <person name="de Melo A.L.T.M."/>
            <person name="Pandolfi V."/>
            <person name="Bustamante F.O."/>
            <person name="Brasileiro-Vidal A.C."/>
            <person name="Benko-Iseppon A.M."/>
        </authorList>
    </citation>
    <scope>NUCLEOTIDE SEQUENCE [LARGE SCALE GENOMIC DNA]</scope>
    <source>
        <tissue evidence="6">Leaves</tissue>
    </source>
</reference>
<protein>
    <recommendedName>
        <fullName evidence="3">Non-specific lipid-transfer protein</fullName>
    </recommendedName>
</protein>
<dbReference type="PRINTS" id="PR00382">
    <property type="entry name" value="LIPIDTRNSFER"/>
</dbReference>
<feature type="signal peptide" evidence="4">
    <location>
        <begin position="1"/>
        <end position="24"/>
    </location>
</feature>
<evidence type="ECO:0000256" key="3">
    <source>
        <dbReference type="RuleBase" id="RU000628"/>
    </source>
</evidence>
<dbReference type="CDD" id="cd01960">
    <property type="entry name" value="nsLTP1"/>
    <property type="match status" value="1"/>
</dbReference>
<dbReference type="SMART" id="SM00499">
    <property type="entry name" value="AAI"/>
    <property type="match status" value="1"/>
</dbReference>
<feature type="domain" description="Bifunctional inhibitor/plant lipid transfer protein/seed storage helical" evidence="5">
    <location>
        <begin position="28"/>
        <end position="113"/>
    </location>
</feature>
<name>A0ABU6ZQS6_9FABA</name>
<evidence type="ECO:0000256" key="2">
    <source>
        <dbReference type="ARBA" id="ARBA00023157"/>
    </source>
</evidence>
<dbReference type="Proteomes" id="UP001341840">
    <property type="component" value="Unassembled WGS sequence"/>
</dbReference>
<comment type="caution">
    <text evidence="6">The sequence shown here is derived from an EMBL/GenBank/DDBJ whole genome shotgun (WGS) entry which is preliminary data.</text>
</comment>